<evidence type="ECO:0000313" key="2">
    <source>
        <dbReference type="EMBL" id="ERL92168.1"/>
    </source>
</evidence>
<dbReference type="KEGG" id="dpa:109542457"/>
<dbReference type="EnsemblMetazoa" id="XM_019911693.1">
    <property type="protein sequence ID" value="XP_019767252.1"/>
    <property type="gene ID" value="LOC109542457"/>
</dbReference>
<reference evidence="3" key="2">
    <citation type="submission" date="2024-08" db="UniProtKB">
        <authorList>
            <consortium name="EnsemblMetazoa"/>
        </authorList>
    </citation>
    <scope>IDENTIFICATION</scope>
</reference>
<evidence type="ECO:0008006" key="6">
    <source>
        <dbReference type="Google" id="ProtNLM"/>
    </source>
</evidence>
<organism evidence="1">
    <name type="scientific">Dendroctonus ponderosae</name>
    <name type="common">Mountain pine beetle</name>
    <dbReference type="NCBI Taxonomy" id="77166"/>
    <lineage>
        <taxon>Eukaryota</taxon>
        <taxon>Metazoa</taxon>
        <taxon>Ecdysozoa</taxon>
        <taxon>Arthropoda</taxon>
        <taxon>Hexapoda</taxon>
        <taxon>Insecta</taxon>
        <taxon>Pterygota</taxon>
        <taxon>Neoptera</taxon>
        <taxon>Endopterygota</taxon>
        <taxon>Coleoptera</taxon>
        <taxon>Polyphaga</taxon>
        <taxon>Cucujiformia</taxon>
        <taxon>Curculionidae</taxon>
        <taxon>Scolytinae</taxon>
        <taxon>Dendroctonus</taxon>
    </lineage>
</organism>
<dbReference type="EMBL" id="KB741198">
    <property type="protein sequence ID" value="ENN72972.1"/>
    <property type="molecule type" value="Genomic_DNA"/>
</dbReference>
<dbReference type="OMA" id="KFYCSQI"/>
<dbReference type="GO" id="GO:0050684">
    <property type="term" value="P:regulation of mRNA processing"/>
    <property type="evidence" value="ECO:0007669"/>
    <property type="project" value="InterPro"/>
</dbReference>
<keyword evidence="4" id="KW-1185">Reference proteome</keyword>
<dbReference type="AlphaFoldDB" id="N6U324"/>
<evidence type="ECO:0000313" key="3">
    <source>
        <dbReference type="EnsemblMetazoa" id="XP_019767251.1"/>
    </source>
</evidence>
<dbReference type="Proteomes" id="UP000030742">
    <property type="component" value="Unassembled WGS sequence"/>
</dbReference>
<sequence>MAQSFLTIFRKPLNAGFLSKLNNVALSPIYCQDVKHLYSKTALGLDGFVQQKERIKMQMASISDKFKDKMSEYVASESKNLIFTEDLKNMVHLADTDKEIELAIQMTKRYNQQNRSLRFGNYIFGPVIMRMFYVHNKPDLAVECFKSEELRGIFEQTISYQLLLDLLYENQKYQEILDLFEIITDKQVEGLKYPRHAVVLAMAACYKLNNPESLEYALKQWKSLSEFGHQAMRKATTFCAGLALNQGKPEIALELLTSVKNQNYTTVRNLKVASLAGVGRVEDAIPILKAVLSEDVSLTDYRKAHTFNRDVIERVKQAMASSDDAELTLEFNRLEQIFEKEGHISDQSLDDQLCSEIQKTIQNRDREFRDNSDFQPRGQYNYNRGYQQRQNQGRYNSSRPGLVDLV</sequence>
<dbReference type="GO" id="GO:0005739">
    <property type="term" value="C:mitochondrion"/>
    <property type="evidence" value="ECO:0007669"/>
    <property type="project" value="InterPro"/>
</dbReference>
<evidence type="ECO:0000313" key="4">
    <source>
        <dbReference type="Proteomes" id="UP000019118"/>
    </source>
</evidence>
<dbReference type="InterPro" id="IPR034629">
    <property type="entry name" value="PTCD2"/>
</dbReference>
<evidence type="ECO:0000313" key="5">
    <source>
        <dbReference type="Proteomes" id="UP000030742"/>
    </source>
</evidence>
<reference evidence="4 5" key="1">
    <citation type="journal article" date="2013" name="Genome Biol.">
        <title>Draft genome of the mountain pine beetle, Dendroctonus ponderosae Hopkins, a major forest pest.</title>
        <authorList>
            <person name="Keeling C.I."/>
            <person name="Yuen M.M."/>
            <person name="Liao N.Y."/>
            <person name="Docking T.R."/>
            <person name="Chan S.K."/>
            <person name="Taylor G.A."/>
            <person name="Palmquist D.L."/>
            <person name="Jackman S.D."/>
            <person name="Nguyen A."/>
            <person name="Li M."/>
            <person name="Henderson H."/>
            <person name="Janes J.K."/>
            <person name="Zhao Y."/>
            <person name="Pandoh P."/>
            <person name="Moore R."/>
            <person name="Sperling F.A."/>
            <person name="Huber D.P."/>
            <person name="Birol I."/>
            <person name="Jones S.J."/>
            <person name="Bohlmann J."/>
        </authorList>
    </citation>
    <scope>NUCLEOTIDE SEQUENCE</scope>
</reference>
<dbReference type="EnsemblMetazoa" id="XM_019911694.1">
    <property type="protein sequence ID" value="XP_019767253.1"/>
    <property type="gene ID" value="LOC109542457"/>
</dbReference>
<gene>
    <name evidence="3" type="primary">109542457</name>
    <name evidence="2" type="ORF">D910_09488</name>
    <name evidence="1" type="ORF">YQE_10403</name>
</gene>
<dbReference type="PANTHER" id="PTHR14700:SF0">
    <property type="entry name" value="PENTATRICOPEPTIDE REPEAT-CONTAINING PROTEIN 2, MITOCHONDRIAL"/>
    <property type="match status" value="1"/>
</dbReference>
<dbReference type="GO" id="GO:0003723">
    <property type="term" value="F:RNA binding"/>
    <property type="evidence" value="ECO:0007669"/>
    <property type="project" value="TreeGrafter"/>
</dbReference>
<dbReference type="HOGENOM" id="CLU_059624_0_0_1"/>
<evidence type="ECO:0000313" key="1">
    <source>
        <dbReference type="EMBL" id="ENN72972.1"/>
    </source>
</evidence>
<proteinExistence type="predicted"/>
<accession>N6U324</accession>
<dbReference type="GO" id="GO:0007005">
    <property type="term" value="P:mitochondrion organization"/>
    <property type="evidence" value="ECO:0007669"/>
    <property type="project" value="TreeGrafter"/>
</dbReference>
<name>N6U324_DENPD</name>
<dbReference type="EnsemblMetazoa" id="XM_019911692.1">
    <property type="protein sequence ID" value="XP_019767251.1"/>
    <property type="gene ID" value="LOC109542457"/>
</dbReference>
<dbReference type="Proteomes" id="UP000019118">
    <property type="component" value="Unassembled WGS sequence"/>
</dbReference>
<dbReference type="OrthoDB" id="6073372at2759"/>
<feature type="non-terminal residue" evidence="1">
    <location>
        <position position="1"/>
    </location>
</feature>
<dbReference type="EMBL" id="KB632313">
    <property type="protein sequence ID" value="ERL92168.1"/>
    <property type="molecule type" value="Genomic_DNA"/>
</dbReference>
<protein>
    <recommendedName>
        <fullName evidence="6">Pentacotripeptide-repeat region of PRORP domain-containing protein</fullName>
    </recommendedName>
</protein>
<dbReference type="EnsemblMetazoa" id="XM_019911695.1">
    <property type="protein sequence ID" value="XP_019767254.1"/>
    <property type="gene ID" value="LOC109542457"/>
</dbReference>
<dbReference type="PANTHER" id="PTHR14700">
    <property type="entry name" value="PENTATRICOPEPTIDE REPEAT-CONTAINING PROTEIN 2, MITOCHONDRIAL"/>
    <property type="match status" value="1"/>
</dbReference>